<evidence type="ECO:0000313" key="4">
    <source>
        <dbReference type="Proteomes" id="UP001388673"/>
    </source>
</evidence>
<feature type="domain" description="Amidase" evidence="2">
    <location>
        <begin position="124"/>
        <end position="468"/>
    </location>
</feature>
<dbReference type="AlphaFoldDB" id="A0AAW0YTR9"/>
<evidence type="ECO:0000256" key="1">
    <source>
        <dbReference type="SAM" id="MobiDB-lite"/>
    </source>
</evidence>
<reference evidence="3 4" key="1">
    <citation type="journal article" date="2024" name="bioRxiv">
        <title>Comparative genomics of Cryptococcus and Kwoniella reveals pathogenesis evolution and contrasting karyotype dynamics via intercentromeric recombination or chromosome fusion.</title>
        <authorList>
            <person name="Coelho M.A."/>
            <person name="David-Palma M."/>
            <person name="Shea T."/>
            <person name="Bowers K."/>
            <person name="McGinley-Smith S."/>
            <person name="Mohammad A.W."/>
            <person name="Gnirke A."/>
            <person name="Yurkov A.M."/>
            <person name="Nowrousian M."/>
            <person name="Sun S."/>
            <person name="Cuomo C.A."/>
            <person name="Heitman J."/>
        </authorList>
    </citation>
    <scope>NUCLEOTIDE SEQUENCE [LARGE SCALE GENOMIC DNA]</scope>
    <source>
        <strain evidence="3 4">CBS 13917</strain>
    </source>
</reference>
<dbReference type="Proteomes" id="UP001388673">
    <property type="component" value="Unassembled WGS sequence"/>
</dbReference>
<accession>A0AAW0YTR9</accession>
<dbReference type="KEGG" id="kne:92182690"/>
<dbReference type="PANTHER" id="PTHR11895:SF151">
    <property type="entry name" value="GLUTAMYL-TRNA(GLN) AMIDOTRANSFERASE SUBUNIT A"/>
    <property type="match status" value="1"/>
</dbReference>
<protein>
    <recommendedName>
        <fullName evidence="2">Amidase domain-containing protein</fullName>
    </recommendedName>
</protein>
<proteinExistence type="predicted"/>
<dbReference type="InterPro" id="IPR023631">
    <property type="entry name" value="Amidase_dom"/>
</dbReference>
<dbReference type="EMBL" id="JBCAWK010000010">
    <property type="protein sequence ID" value="KAK8847573.1"/>
    <property type="molecule type" value="Genomic_DNA"/>
</dbReference>
<evidence type="ECO:0000259" key="2">
    <source>
        <dbReference type="Pfam" id="PF01425"/>
    </source>
</evidence>
<organism evidence="3 4">
    <name type="scientific">Kwoniella newhampshirensis</name>
    <dbReference type="NCBI Taxonomy" id="1651941"/>
    <lineage>
        <taxon>Eukaryota</taxon>
        <taxon>Fungi</taxon>
        <taxon>Dikarya</taxon>
        <taxon>Basidiomycota</taxon>
        <taxon>Agaricomycotina</taxon>
        <taxon>Tremellomycetes</taxon>
        <taxon>Tremellales</taxon>
        <taxon>Cryptococcaceae</taxon>
        <taxon>Kwoniella</taxon>
    </lineage>
</organism>
<gene>
    <name evidence="3" type="ORF">IAR55_005432</name>
</gene>
<dbReference type="Gene3D" id="3.90.1300.10">
    <property type="entry name" value="Amidase signature (AS) domain"/>
    <property type="match status" value="1"/>
</dbReference>
<comment type="caution">
    <text evidence="3">The sequence shown here is derived from an EMBL/GenBank/DDBJ whole genome shotgun (WGS) entry which is preliminary data.</text>
</comment>
<dbReference type="PANTHER" id="PTHR11895">
    <property type="entry name" value="TRANSAMIDASE"/>
    <property type="match status" value="1"/>
</dbReference>
<keyword evidence="4" id="KW-1185">Reference proteome</keyword>
<dbReference type="RefSeq" id="XP_066801091.1">
    <property type="nucleotide sequence ID" value="XM_066948523.1"/>
</dbReference>
<evidence type="ECO:0000313" key="3">
    <source>
        <dbReference type="EMBL" id="KAK8847573.1"/>
    </source>
</evidence>
<name>A0AAW0YTR9_9TREE</name>
<dbReference type="SUPFAM" id="SSF75304">
    <property type="entry name" value="Amidase signature (AS) enzymes"/>
    <property type="match status" value="1"/>
</dbReference>
<dbReference type="GO" id="GO:0003824">
    <property type="term" value="F:catalytic activity"/>
    <property type="evidence" value="ECO:0007669"/>
    <property type="project" value="InterPro"/>
</dbReference>
<dbReference type="Pfam" id="PF01425">
    <property type="entry name" value="Amidase"/>
    <property type="match status" value="1"/>
</dbReference>
<feature type="region of interest" description="Disordered" evidence="1">
    <location>
        <begin position="108"/>
        <end position="142"/>
    </location>
</feature>
<dbReference type="InterPro" id="IPR000120">
    <property type="entry name" value="Amidase"/>
</dbReference>
<dbReference type="GeneID" id="92182690"/>
<sequence length="500" mass="54477">MQFEPPPISRKSHSGRALKPYPYIMSIPTNYLTASECIDLVSKGQLTIEQIALDHLARYDERDPVIHAWAYVDRELVMNEARRLDALPKEERGPLHGAVLGVKDMISEWNDGNPSNGKDTDDEVIDTKDLPTQHNSPIYKDHRPNIDAGPVAICRAAGALIFGKTHTTEFASTSVGPPACNPYDRRRTPGGSSSGSGAAVSDYQCSFAFGTQTGGSTIRPGSYNGIFALKPTWGAITREGLKICSITLDTLGLYARSIEDLKLLAQVFRIQDDVPPPVRPKPLSSCKFAYIKTDQWDASSGPSPELISAWEKSATLLREAGAEVVDVDLPSSFDKVSGGKHQWIMDGEARASFLPEYMVAKDQLADFLQSHVENRTHITRKMQLQAYDEIAALRPVIDKLASEYDAIVTPAVPGEAPMGLGHTGDMRFCSMWTALHVPCVNIPGFASVSGMPIGLTLVAPRYEDERLLSIAGEVAKVWVGADADKLNEIPAPKGSVHLKV</sequence>
<dbReference type="InterPro" id="IPR036928">
    <property type="entry name" value="AS_sf"/>
</dbReference>